<gene>
    <name evidence="1" type="ORF">Nepgr_002277</name>
</gene>
<comment type="caution">
    <text evidence="1">The sequence shown here is derived from an EMBL/GenBank/DDBJ whole genome shotgun (WGS) entry which is preliminary data.</text>
</comment>
<sequence>MDGNSLLLGAAPLQQTSTTQIIGNGSDGGSSEAKGDETMRIWDCGSPLYDLHELVSVSFLVERHLMAVPSLGGSRRFKSHHNHDRHHAAVVAGLKKKMGYGCLLWRGWKKKRKAEKITKKSNELFSTGSFKWFP</sequence>
<dbReference type="EMBL" id="BSYO01000002">
    <property type="protein sequence ID" value="GMH00438.1"/>
    <property type="molecule type" value="Genomic_DNA"/>
</dbReference>
<dbReference type="Proteomes" id="UP001279734">
    <property type="component" value="Unassembled WGS sequence"/>
</dbReference>
<dbReference type="PANTHER" id="PTHR33978:SF18">
    <property type="entry name" value="OS01G0656300 PROTEIN"/>
    <property type="match status" value="1"/>
</dbReference>
<evidence type="ECO:0000313" key="2">
    <source>
        <dbReference type="Proteomes" id="UP001279734"/>
    </source>
</evidence>
<evidence type="ECO:0000313" key="1">
    <source>
        <dbReference type="EMBL" id="GMH00438.1"/>
    </source>
</evidence>
<dbReference type="AlphaFoldDB" id="A0AAD3RY65"/>
<dbReference type="PANTHER" id="PTHR33978">
    <property type="entry name" value="SERINE/THREONINE-KINASE"/>
    <property type="match status" value="1"/>
</dbReference>
<organism evidence="1 2">
    <name type="scientific">Nepenthes gracilis</name>
    <name type="common">Slender pitcher plant</name>
    <dbReference type="NCBI Taxonomy" id="150966"/>
    <lineage>
        <taxon>Eukaryota</taxon>
        <taxon>Viridiplantae</taxon>
        <taxon>Streptophyta</taxon>
        <taxon>Embryophyta</taxon>
        <taxon>Tracheophyta</taxon>
        <taxon>Spermatophyta</taxon>
        <taxon>Magnoliopsida</taxon>
        <taxon>eudicotyledons</taxon>
        <taxon>Gunneridae</taxon>
        <taxon>Pentapetalae</taxon>
        <taxon>Caryophyllales</taxon>
        <taxon>Nepenthaceae</taxon>
        <taxon>Nepenthes</taxon>
    </lineage>
</organism>
<accession>A0AAD3RY65</accession>
<name>A0AAD3RY65_NEPGR</name>
<proteinExistence type="predicted"/>
<protein>
    <submittedName>
        <fullName evidence="1">Uncharacterized protein</fullName>
    </submittedName>
</protein>
<keyword evidence="2" id="KW-1185">Reference proteome</keyword>
<reference evidence="1" key="1">
    <citation type="submission" date="2023-05" db="EMBL/GenBank/DDBJ databases">
        <title>Nepenthes gracilis genome sequencing.</title>
        <authorList>
            <person name="Fukushima K."/>
        </authorList>
    </citation>
    <scope>NUCLEOTIDE SEQUENCE</scope>
    <source>
        <strain evidence="1">SING2019-196</strain>
    </source>
</reference>